<organism evidence="12 13">
    <name type="scientific">Suttonella ornithocola</name>
    <dbReference type="NCBI Taxonomy" id="279832"/>
    <lineage>
        <taxon>Bacteria</taxon>
        <taxon>Pseudomonadati</taxon>
        <taxon>Pseudomonadota</taxon>
        <taxon>Gammaproteobacteria</taxon>
        <taxon>Cardiobacteriales</taxon>
        <taxon>Cardiobacteriaceae</taxon>
        <taxon>Suttonella</taxon>
    </lineage>
</organism>
<feature type="binding site" evidence="10">
    <location>
        <begin position="46"/>
        <end position="48"/>
    </location>
    <ligand>
        <name>substrate</name>
    </ligand>
</feature>
<reference evidence="12 13" key="1">
    <citation type="submission" date="2018-06" db="EMBL/GenBank/DDBJ databases">
        <authorList>
            <consortium name="Pathogen Informatics"/>
            <person name="Doyle S."/>
        </authorList>
    </citation>
    <scope>NUCLEOTIDE SEQUENCE [LARGE SCALE GENOMIC DNA]</scope>
    <source>
        <strain evidence="12 13">NCTC13337</strain>
    </source>
</reference>
<dbReference type="GO" id="GO:0097367">
    <property type="term" value="F:carbohydrate derivative binding"/>
    <property type="evidence" value="ECO:0007669"/>
    <property type="project" value="InterPro"/>
</dbReference>
<comment type="catalytic activity">
    <reaction evidence="1 10">
        <text>2 D-sedoheptulose 7-phosphate = D-glycero-alpha-D-manno-heptose 7-phosphate + D-glycero-beta-D-manno-heptose 7-phosphate</text>
        <dbReference type="Rhea" id="RHEA:27489"/>
        <dbReference type="ChEBI" id="CHEBI:57483"/>
        <dbReference type="ChEBI" id="CHEBI:60203"/>
        <dbReference type="ChEBI" id="CHEBI:60204"/>
        <dbReference type="EC" id="5.3.1.28"/>
    </reaction>
</comment>
<dbReference type="InterPro" id="IPR035461">
    <property type="entry name" value="GmhA/DiaA"/>
</dbReference>
<keyword evidence="9 10" id="KW-0119">Carbohydrate metabolism</keyword>
<evidence type="ECO:0000256" key="2">
    <source>
        <dbReference type="ARBA" id="ARBA00003172"/>
    </source>
</evidence>
<evidence type="ECO:0000259" key="11">
    <source>
        <dbReference type="PROSITE" id="PS51464"/>
    </source>
</evidence>
<evidence type="ECO:0000256" key="8">
    <source>
        <dbReference type="ARBA" id="ARBA00023235"/>
    </source>
</evidence>
<comment type="miscellaneous">
    <text evidence="10">The reaction produces a racemic mixture of D-glycero-alpha-D-manno-heptose 7-phosphate and D-glycero-beta-D-manno-heptose 7-phosphate.</text>
</comment>
<dbReference type="Pfam" id="PF13580">
    <property type="entry name" value="SIS_2"/>
    <property type="match status" value="1"/>
</dbReference>
<dbReference type="InterPro" id="IPR050099">
    <property type="entry name" value="SIS_GmhA/DiaA_subfam"/>
</dbReference>
<comment type="pathway">
    <text evidence="10">Carbohydrate biosynthesis; D-glycero-D-manno-heptose 7-phosphate biosynthesis; D-glycero-alpha-D-manno-heptose 7-phosphate and D-glycero-beta-D-manno-heptose 7-phosphate from sedoheptulose 7-phosphate: step 1/1.</text>
</comment>
<evidence type="ECO:0000256" key="3">
    <source>
        <dbReference type="ARBA" id="ARBA00004496"/>
    </source>
</evidence>
<feature type="binding site" evidence="10">
    <location>
        <begin position="114"/>
        <end position="116"/>
    </location>
    <ligand>
        <name>substrate</name>
    </ligand>
</feature>
<dbReference type="HAMAP" id="MF_00067">
    <property type="entry name" value="GmhA"/>
    <property type="match status" value="1"/>
</dbReference>
<name>A0A380MSY6_9GAMM</name>
<dbReference type="InterPro" id="IPR046348">
    <property type="entry name" value="SIS_dom_sf"/>
</dbReference>
<keyword evidence="13" id="KW-1185">Reference proteome</keyword>
<evidence type="ECO:0000313" key="12">
    <source>
        <dbReference type="EMBL" id="SUO95033.1"/>
    </source>
</evidence>
<accession>A0A380MSY6</accession>
<feature type="binding site" evidence="10">
    <location>
        <position position="59"/>
    </location>
    <ligand>
        <name>substrate</name>
    </ligand>
</feature>
<evidence type="ECO:0000313" key="13">
    <source>
        <dbReference type="Proteomes" id="UP000254601"/>
    </source>
</evidence>
<dbReference type="PROSITE" id="PS51464">
    <property type="entry name" value="SIS"/>
    <property type="match status" value="1"/>
</dbReference>
<feature type="binding site" evidence="10">
    <location>
        <position position="59"/>
    </location>
    <ligand>
        <name>Zn(2+)</name>
        <dbReference type="ChEBI" id="CHEBI:29105"/>
    </ligand>
</feature>
<dbReference type="UniPathway" id="UPA00041">
    <property type="reaction ID" value="UER00436"/>
</dbReference>
<evidence type="ECO:0000256" key="5">
    <source>
        <dbReference type="ARBA" id="ARBA00022490"/>
    </source>
</evidence>
<comment type="cofactor">
    <cofactor evidence="10">
        <name>Zn(2+)</name>
        <dbReference type="ChEBI" id="CHEBI:29105"/>
    </cofactor>
    <text evidence="10">Binds 1 zinc ion per subunit.</text>
</comment>
<dbReference type="EC" id="5.3.1.28" evidence="10"/>
<gene>
    <name evidence="12" type="primary">gmhA1</name>
    <name evidence="10" type="synonym">gmhA</name>
    <name evidence="12" type="ORF">NCTC13337_01058</name>
</gene>
<keyword evidence="5 10" id="KW-0963">Cytoplasm</keyword>
<evidence type="ECO:0000256" key="9">
    <source>
        <dbReference type="ARBA" id="ARBA00023277"/>
    </source>
</evidence>
<dbReference type="RefSeq" id="WP_072577015.1">
    <property type="nucleotide sequence ID" value="NZ_LWHB01000125.1"/>
</dbReference>
<dbReference type="EMBL" id="UHIC01000001">
    <property type="protein sequence ID" value="SUO95033.1"/>
    <property type="molecule type" value="Genomic_DNA"/>
</dbReference>
<feature type="binding site" evidence="10">
    <location>
        <position position="55"/>
    </location>
    <ligand>
        <name>Zn(2+)</name>
        <dbReference type="ChEBI" id="CHEBI:29105"/>
    </ligand>
</feature>
<comment type="function">
    <text evidence="2 10">Catalyzes the isomerization of sedoheptulose 7-phosphate in D-glycero-D-manno-heptose 7-phosphate.</text>
</comment>
<dbReference type="PANTHER" id="PTHR30390">
    <property type="entry name" value="SEDOHEPTULOSE 7-PHOSPHATE ISOMERASE / DNAA INITIATOR-ASSOCIATING FACTOR FOR REPLICATION INITIATION"/>
    <property type="match status" value="1"/>
</dbReference>
<dbReference type="GO" id="GO:2001061">
    <property type="term" value="P:D-glycero-D-manno-heptose 7-phosphate biosynthetic process"/>
    <property type="evidence" value="ECO:0007669"/>
    <property type="project" value="UniProtKB-UniPathway"/>
</dbReference>
<sequence length="185" mass="19820">MSWQEKIQAHQAVFEALREQENQVNEMGRQLVQVLKSNGCAYVAGNGGSAADAQHFAAELTGRFLAERRALAGVALTTDTSALTAIANDYGYDEVFSRQLAGLARKGDIFIGISTSGNSPNILRALEMAKQKGIVTLGLTGRDGGAMLNACDLCLVIPSTVTAHIQEAHIFTIHHWCAMVDEAFA</sequence>
<dbReference type="CDD" id="cd05006">
    <property type="entry name" value="SIS_GmhA"/>
    <property type="match status" value="1"/>
</dbReference>
<keyword evidence="7 10" id="KW-0862">Zinc</keyword>
<dbReference type="GO" id="GO:0005737">
    <property type="term" value="C:cytoplasm"/>
    <property type="evidence" value="ECO:0007669"/>
    <property type="project" value="UniProtKB-SubCell"/>
</dbReference>
<feature type="binding site" evidence="10">
    <location>
        <begin position="88"/>
        <end position="89"/>
    </location>
    <ligand>
        <name>substrate</name>
    </ligand>
</feature>
<dbReference type="SUPFAM" id="SSF53697">
    <property type="entry name" value="SIS domain"/>
    <property type="match status" value="1"/>
</dbReference>
<evidence type="ECO:0000256" key="6">
    <source>
        <dbReference type="ARBA" id="ARBA00022723"/>
    </source>
</evidence>
<dbReference type="GO" id="GO:0005975">
    <property type="term" value="P:carbohydrate metabolic process"/>
    <property type="evidence" value="ECO:0007669"/>
    <property type="project" value="UniProtKB-UniRule"/>
</dbReference>
<feature type="binding site" evidence="10">
    <location>
        <position position="174"/>
    </location>
    <ligand>
        <name>Zn(2+)</name>
        <dbReference type="ChEBI" id="CHEBI:29105"/>
    </ligand>
</feature>
<dbReference type="InterPro" id="IPR001347">
    <property type="entry name" value="SIS_dom"/>
</dbReference>
<evidence type="ECO:0000256" key="7">
    <source>
        <dbReference type="ARBA" id="ARBA00022833"/>
    </source>
</evidence>
<evidence type="ECO:0000256" key="10">
    <source>
        <dbReference type="HAMAP-Rule" id="MF_00067"/>
    </source>
</evidence>
<comment type="similarity">
    <text evidence="4 10">Belongs to the SIS family. GmhA subfamily.</text>
</comment>
<comment type="subcellular location">
    <subcellularLocation>
        <location evidence="3 10">Cytoplasm</location>
    </subcellularLocation>
</comment>
<dbReference type="Proteomes" id="UP000254601">
    <property type="component" value="Unassembled WGS sequence"/>
</dbReference>
<evidence type="ECO:0000256" key="4">
    <source>
        <dbReference type="ARBA" id="ARBA00009894"/>
    </source>
</evidence>
<keyword evidence="8 10" id="KW-0413">Isomerase</keyword>
<keyword evidence="6 10" id="KW-0479">Metal-binding</keyword>
<dbReference type="Gene3D" id="3.40.50.10490">
    <property type="entry name" value="Glucose-6-phosphate isomerase like protein, domain 1"/>
    <property type="match status" value="1"/>
</dbReference>
<dbReference type="GO" id="GO:0008270">
    <property type="term" value="F:zinc ion binding"/>
    <property type="evidence" value="ECO:0007669"/>
    <property type="project" value="UniProtKB-UniRule"/>
</dbReference>
<dbReference type="InterPro" id="IPR004515">
    <property type="entry name" value="Phosphoheptose_Isoase"/>
</dbReference>
<feature type="binding site" evidence="10">
    <location>
        <position position="119"/>
    </location>
    <ligand>
        <name>substrate</name>
    </ligand>
</feature>
<comment type="subunit">
    <text evidence="10">Homotetramer.</text>
</comment>
<dbReference type="GO" id="GO:0008968">
    <property type="term" value="F:D-sedoheptulose 7-phosphate isomerase activity"/>
    <property type="evidence" value="ECO:0007669"/>
    <property type="project" value="UniProtKB-UniRule"/>
</dbReference>
<dbReference type="OrthoDB" id="9810929at2"/>
<evidence type="ECO:0000256" key="1">
    <source>
        <dbReference type="ARBA" id="ARBA00000348"/>
    </source>
</evidence>
<proteinExistence type="inferred from homology"/>
<protein>
    <recommendedName>
        <fullName evidence="10">Phosphoheptose isomerase</fullName>
        <ecNumber evidence="10">5.3.1.28</ecNumber>
    </recommendedName>
    <alternativeName>
        <fullName evidence="10">Sedoheptulose 7-phosphate isomerase</fullName>
    </alternativeName>
</protein>
<dbReference type="AlphaFoldDB" id="A0A380MSY6"/>
<feature type="binding site" evidence="10">
    <location>
        <position position="166"/>
    </location>
    <ligand>
        <name>substrate</name>
    </ligand>
</feature>
<feature type="domain" description="SIS" evidence="11">
    <location>
        <begin position="31"/>
        <end position="185"/>
    </location>
</feature>
<feature type="binding site" evidence="10">
    <location>
        <position position="166"/>
    </location>
    <ligand>
        <name>Zn(2+)</name>
        <dbReference type="ChEBI" id="CHEBI:29105"/>
    </ligand>
</feature>